<evidence type="ECO:0008006" key="3">
    <source>
        <dbReference type="Google" id="ProtNLM"/>
    </source>
</evidence>
<protein>
    <recommendedName>
        <fullName evidence="3">ATP-binding cassette transporter</fullName>
    </recommendedName>
</protein>
<reference key="2">
    <citation type="submission" date="2011-10" db="EMBL/GenBank/DDBJ databases">
        <title>The genome and transcriptome sequence of Clonorchis sinensis provide insights into the carcinogenic liver fluke.</title>
        <authorList>
            <person name="Wang X."/>
            <person name="Huang Y."/>
            <person name="Chen W."/>
            <person name="Liu H."/>
            <person name="Guo L."/>
            <person name="Chen Y."/>
            <person name="Luo F."/>
            <person name="Zhou W."/>
            <person name="Sun J."/>
            <person name="Mao Q."/>
            <person name="Liang P."/>
            <person name="Zhou C."/>
            <person name="Tian Y."/>
            <person name="Men J."/>
            <person name="Lv X."/>
            <person name="Huang L."/>
            <person name="Zhou J."/>
            <person name="Hu Y."/>
            <person name="Li R."/>
            <person name="Zhang F."/>
            <person name="Lei H."/>
            <person name="Li X."/>
            <person name="Hu X."/>
            <person name="Liang C."/>
            <person name="Xu J."/>
            <person name="Wu Z."/>
            <person name="Yu X."/>
        </authorList>
    </citation>
    <scope>NUCLEOTIDE SEQUENCE</scope>
    <source>
        <strain>Henan</strain>
    </source>
</reference>
<accession>G7YGG3</accession>
<dbReference type="AlphaFoldDB" id="G7YGG3"/>
<proteinExistence type="predicted"/>
<evidence type="ECO:0000313" key="2">
    <source>
        <dbReference type="Proteomes" id="UP000008909"/>
    </source>
</evidence>
<evidence type="ECO:0000313" key="1">
    <source>
        <dbReference type="EMBL" id="GAA52046.1"/>
    </source>
</evidence>
<gene>
    <name evidence="1" type="ORF">CLF_107263</name>
</gene>
<keyword evidence="2" id="KW-1185">Reference proteome</keyword>
<organism evidence="1 2">
    <name type="scientific">Clonorchis sinensis</name>
    <name type="common">Chinese liver fluke</name>
    <dbReference type="NCBI Taxonomy" id="79923"/>
    <lineage>
        <taxon>Eukaryota</taxon>
        <taxon>Metazoa</taxon>
        <taxon>Spiralia</taxon>
        <taxon>Lophotrochozoa</taxon>
        <taxon>Platyhelminthes</taxon>
        <taxon>Trematoda</taxon>
        <taxon>Digenea</taxon>
        <taxon>Opisthorchiida</taxon>
        <taxon>Opisthorchiata</taxon>
        <taxon>Opisthorchiidae</taxon>
        <taxon>Clonorchis</taxon>
    </lineage>
</organism>
<reference evidence="1" key="1">
    <citation type="journal article" date="2011" name="Genome Biol.">
        <title>The draft genome of the carcinogenic human liver fluke Clonorchis sinensis.</title>
        <authorList>
            <person name="Wang X."/>
            <person name="Chen W."/>
            <person name="Huang Y."/>
            <person name="Sun J."/>
            <person name="Men J."/>
            <person name="Liu H."/>
            <person name="Luo F."/>
            <person name="Guo L."/>
            <person name="Lv X."/>
            <person name="Deng C."/>
            <person name="Zhou C."/>
            <person name="Fan Y."/>
            <person name="Li X."/>
            <person name="Huang L."/>
            <person name="Hu Y."/>
            <person name="Liang C."/>
            <person name="Hu X."/>
            <person name="Xu J."/>
            <person name="Yu X."/>
        </authorList>
    </citation>
    <scope>NUCLEOTIDE SEQUENCE [LARGE SCALE GENOMIC DNA]</scope>
    <source>
        <strain evidence="1">Henan</strain>
    </source>
</reference>
<dbReference type="Proteomes" id="UP000008909">
    <property type="component" value="Unassembled WGS sequence"/>
</dbReference>
<name>G7YGG3_CLOSI</name>
<sequence>MCGNCIDEEGYNLQYSRSSQFIPRSLEAVHGCYILPEHNFARRIIKHQVEVDLRAGGKAWWTRKGKETEEAQKARNARRLFQLMHVIGRKNRSADENLVDLEYANIVLVFEDRKKMNVF</sequence>
<dbReference type="EMBL" id="DF143234">
    <property type="protein sequence ID" value="GAA52046.1"/>
    <property type="molecule type" value="Genomic_DNA"/>
</dbReference>